<evidence type="ECO:0000313" key="1">
    <source>
        <dbReference type="EMBL" id="VAW28847.1"/>
    </source>
</evidence>
<proteinExistence type="predicted"/>
<organism evidence="1">
    <name type="scientific">hydrothermal vent metagenome</name>
    <dbReference type="NCBI Taxonomy" id="652676"/>
    <lineage>
        <taxon>unclassified sequences</taxon>
        <taxon>metagenomes</taxon>
        <taxon>ecological metagenomes</taxon>
    </lineage>
</organism>
<name>A0A3B0UU54_9ZZZZ</name>
<reference evidence="1" key="1">
    <citation type="submission" date="2018-06" db="EMBL/GenBank/DDBJ databases">
        <authorList>
            <person name="Zhirakovskaya E."/>
        </authorList>
    </citation>
    <scope>NUCLEOTIDE SEQUENCE</scope>
</reference>
<feature type="non-terminal residue" evidence="1">
    <location>
        <position position="243"/>
    </location>
</feature>
<dbReference type="InterPro" id="IPR027417">
    <property type="entry name" value="P-loop_NTPase"/>
</dbReference>
<dbReference type="PANTHER" id="PTHR47642">
    <property type="entry name" value="ATP-DEPENDENT DNA HELICASE"/>
    <property type="match status" value="1"/>
</dbReference>
<keyword evidence="1" id="KW-0547">Nucleotide-binding</keyword>
<gene>
    <name evidence="1" type="ORF">MNBD_BACTEROID06-1524</name>
</gene>
<dbReference type="InterPro" id="IPR051055">
    <property type="entry name" value="PIF1_helicase"/>
</dbReference>
<dbReference type="EMBL" id="UOES01000468">
    <property type="protein sequence ID" value="VAW28847.1"/>
    <property type="molecule type" value="Genomic_DNA"/>
</dbReference>
<sequence>MPQPSHLLKQRFAFEPTAGQLKLFDLMDDFLNPNHPSEILVLKGYAGTGKTSLIPALVEVLPLFNYKYLLMAPTGRAAKVMSGYTKRSAFTIHKIIFKQIADPGSGLLKFSRLKNYNKNTIFVVDEASMLSEDDNYGQAGVLSQLMDFVFEHPTNKLILIGDTAQLPPVGQEKSPALDRQFIEHKFKRPALEVELTEVMRQQQNSGILINATNLRAQLKTNTVNIQLETKQFKDVYKMTGEKL</sequence>
<keyword evidence="1" id="KW-0067">ATP-binding</keyword>
<keyword evidence="1" id="KW-0378">Hydrolase</keyword>
<dbReference type="SUPFAM" id="SSF52540">
    <property type="entry name" value="P-loop containing nucleoside triphosphate hydrolases"/>
    <property type="match status" value="1"/>
</dbReference>
<dbReference type="AlphaFoldDB" id="A0A3B0UU54"/>
<dbReference type="CDD" id="cd17933">
    <property type="entry name" value="DEXSc_RecD-like"/>
    <property type="match status" value="1"/>
</dbReference>
<protein>
    <submittedName>
        <fullName evidence="1">RecD-like DNA helicase Atu2026</fullName>
    </submittedName>
</protein>
<keyword evidence="1" id="KW-0347">Helicase</keyword>
<dbReference type="Pfam" id="PF13604">
    <property type="entry name" value="AAA_30"/>
    <property type="match status" value="1"/>
</dbReference>
<accession>A0A3B0UU54</accession>
<dbReference type="Gene3D" id="3.40.50.300">
    <property type="entry name" value="P-loop containing nucleotide triphosphate hydrolases"/>
    <property type="match status" value="1"/>
</dbReference>
<dbReference type="GO" id="GO:0004386">
    <property type="term" value="F:helicase activity"/>
    <property type="evidence" value="ECO:0007669"/>
    <property type="project" value="UniProtKB-KW"/>
</dbReference>